<evidence type="ECO:0000256" key="1">
    <source>
        <dbReference type="PROSITE-ProRule" id="PRU00175"/>
    </source>
</evidence>
<dbReference type="Gene3D" id="3.30.40.10">
    <property type="entry name" value="Zinc/RING finger domain, C3HC4 (zinc finger)"/>
    <property type="match status" value="1"/>
</dbReference>
<protein>
    <recommendedName>
        <fullName evidence="2">RING-type domain-containing protein</fullName>
    </recommendedName>
</protein>
<organism evidence="3 4">
    <name type="scientific">Riccia sorocarpa</name>
    <dbReference type="NCBI Taxonomy" id="122646"/>
    <lineage>
        <taxon>Eukaryota</taxon>
        <taxon>Viridiplantae</taxon>
        <taxon>Streptophyta</taxon>
        <taxon>Embryophyta</taxon>
        <taxon>Marchantiophyta</taxon>
        <taxon>Marchantiopsida</taxon>
        <taxon>Marchantiidae</taxon>
        <taxon>Marchantiales</taxon>
        <taxon>Ricciaceae</taxon>
        <taxon>Riccia</taxon>
    </lineage>
</organism>
<comment type="caution">
    <text evidence="3">The sequence shown here is derived from an EMBL/GenBank/DDBJ whole genome shotgun (WGS) entry which is preliminary data.</text>
</comment>
<name>A0ABD3GK76_9MARC</name>
<dbReference type="InterPro" id="IPR013083">
    <property type="entry name" value="Znf_RING/FYVE/PHD"/>
</dbReference>
<keyword evidence="1" id="KW-0862">Zinc</keyword>
<evidence type="ECO:0000259" key="2">
    <source>
        <dbReference type="PROSITE" id="PS50089"/>
    </source>
</evidence>
<dbReference type="Proteomes" id="UP001633002">
    <property type="component" value="Unassembled WGS sequence"/>
</dbReference>
<proteinExistence type="predicted"/>
<dbReference type="PANTHER" id="PTHR14991:SF0">
    <property type="entry name" value="RING FINGER PROTEIN 32"/>
    <property type="match status" value="1"/>
</dbReference>
<reference evidence="3 4" key="1">
    <citation type="submission" date="2024-09" db="EMBL/GenBank/DDBJ databases">
        <title>Chromosome-scale assembly of Riccia sorocarpa.</title>
        <authorList>
            <person name="Paukszto L."/>
        </authorList>
    </citation>
    <scope>NUCLEOTIDE SEQUENCE [LARGE SCALE GENOMIC DNA]</scope>
    <source>
        <strain evidence="3">LP-2024</strain>
        <tissue evidence="3">Aerial parts of the thallus</tissue>
    </source>
</reference>
<keyword evidence="4" id="KW-1185">Reference proteome</keyword>
<dbReference type="EMBL" id="JBJQOH010000007">
    <property type="protein sequence ID" value="KAL3678927.1"/>
    <property type="molecule type" value="Genomic_DNA"/>
</dbReference>
<dbReference type="GO" id="GO:0008270">
    <property type="term" value="F:zinc ion binding"/>
    <property type="evidence" value="ECO:0007669"/>
    <property type="project" value="UniProtKB-KW"/>
</dbReference>
<dbReference type="PANTHER" id="PTHR14991">
    <property type="entry name" value="RING FINGER PROTEIN 32"/>
    <property type="match status" value="1"/>
</dbReference>
<evidence type="ECO:0000313" key="3">
    <source>
        <dbReference type="EMBL" id="KAL3678927.1"/>
    </source>
</evidence>
<dbReference type="InterPro" id="IPR001841">
    <property type="entry name" value="Znf_RING"/>
</dbReference>
<evidence type="ECO:0000313" key="4">
    <source>
        <dbReference type="Proteomes" id="UP001633002"/>
    </source>
</evidence>
<keyword evidence="1" id="KW-0479">Metal-binding</keyword>
<dbReference type="AlphaFoldDB" id="A0ABD3GK76"/>
<feature type="domain" description="RING-type" evidence="2">
    <location>
        <begin position="217"/>
        <end position="270"/>
    </location>
</feature>
<sequence length="278" mass="31892">MECFWDRKWQQASSSAETTAFVRCKQSKASQHYGLVEGPRPKLTALEWSNVKELSRQRMDASNPCPICKEKFQIKEKTCLLSFERYSLQHPCCPVCRTTHYERIQTAFRGYRTRKLHGAKFCCPRDPQKRRAWFALKLESAVKPILSQLEVEESEVDALCREVDSSIANAKKVFEAAVARGWDGFHQQNNPPTPPQTPSIDWHLVVNKALERGESECPICIGELLRRGAKHKGLAWLSCSHMFHIECISAFEEFNKSSEACSRSLCPVCRSSYERIDM</sequence>
<dbReference type="SMART" id="SM00184">
    <property type="entry name" value="RING"/>
    <property type="match status" value="2"/>
</dbReference>
<dbReference type="InterPro" id="IPR042862">
    <property type="entry name" value="RNF32"/>
</dbReference>
<keyword evidence="1" id="KW-0863">Zinc-finger</keyword>
<gene>
    <name evidence="3" type="ORF">R1sor_021883</name>
</gene>
<dbReference type="SUPFAM" id="SSF57850">
    <property type="entry name" value="RING/U-box"/>
    <property type="match status" value="2"/>
</dbReference>
<dbReference type="PROSITE" id="PS50089">
    <property type="entry name" value="ZF_RING_2"/>
    <property type="match status" value="1"/>
</dbReference>
<accession>A0ABD3GK76</accession>